<reference evidence="1" key="1">
    <citation type="submission" date="2018-02" db="EMBL/GenBank/DDBJ databases">
        <title>Rhizophora mucronata_Transcriptome.</title>
        <authorList>
            <person name="Meera S.P."/>
            <person name="Sreeshan A."/>
            <person name="Augustine A."/>
        </authorList>
    </citation>
    <scope>NUCLEOTIDE SEQUENCE</scope>
    <source>
        <tissue evidence="1">Leaf</tissue>
    </source>
</reference>
<dbReference type="EMBL" id="GGEC01093916">
    <property type="protein sequence ID" value="MBX74400.1"/>
    <property type="molecule type" value="Transcribed_RNA"/>
</dbReference>
<protein>
    <submittedName>
        <fullName evidence="1">Uncharacterized protein</fullName>
    </submittedName>
</protein>
<sequence>MFDAFLLHGLNAVSKWCLLSLEFSCYA</sequence>
<organism evidence="1">
    <name type="scientific">Rhizophora mucronata</name>
    <name type="common">Asiatic mangrove</name>
    <dbReference type="NCBI Taxonomy" id="61149"/>
    <lineage>
        <taxon>Eukaryota</taxon>
        <taxon>Viridiplantae</taxon>
        <taxon>Streptophyta</taxon>
        <taxon>Embryophyta</taxon>
        <taxon>Tracheophyta</taxon>
        <taxon>Spermatophyta</taxon>
        <taxon>Magnoliopsida</taxon>
        <taxon>eudicotyledons</taxon>
        <taxon>Gunneridae</taxon>
        <taxon>Pentapetalae</taxon>
        <taxon>rosids</taxon>
        <taxon>fabids</taxon>
        <taxon>Malpighiales</taxon>
        <taxon>Rhizophoraceae</taxon>
        <taxon>Rhizophora</taxon>
    </lineage>
</organism>
<accession>A0A2P2R5C4</accession>
<name>A0A2P2R5C4_RHIMU</name>
<evidence type="ECO:0000313" key="1">
    <source>
        <dbReference type="EMBL" id="MBX74400.1"/>
    </source>
</evidence>
<dbReference type="AlphaFoldDB" id="A0A2P2R5C4"/>
<proteinExistence type="predicted"/>